<evidence type="ECO:0000313" key="4">
    <source>
        <dbReference type="Proteomes" id="UP000789390"/>
    </source>
</evidence>
<keyword evidence="1" id="KW-0472">Membrane</keyword>
<reference evidence="3" key="1">
    <citation type="submission" date="2021-11" db="EMBL/GenBank/DDBJ databases">
        <authorList>
            <person name="Schell T."/>
        </authorList>
    </citation>
    <scope>NUCLEOTIDE SEQUENCE</scope>
    <source>
        <strain evidence="3">M5</strain>
    </source>
</reference>
<dbReference type="SUPFAM" id="SSF57302">
    <property type="entry name" value="Snake toxin-like"/>
    <property type="match status" value="1"/>
</dbReference>
<evidence type="ECO:0008006" key="5">
    <source>
        <dbReference type="Google" id="ProtNLM"/>
    </source>
</evidence>
<dbReference type="AlphaFoldDB" id="A0A8J2WEI1"/>
<dbReference type="InterPro" id="IPR045860">
    <property type="entry name" value="Snake_toxin-like_sf"/>
</dbReference>
<feature type="chain" id="PRO_5035192911" description="UPAR/Ly6 domain-containing protein" evidence="2">
    <location>
        <begin position="27"/>
        <end position="171"/>
    </location>
</feature>
<feature type="transmembrane region" description="Helical" evidence="1">
    <location>
        <begin position="142"/>
        <end position="161"/>
    </location>
</feature>
<gene>
    <name evidence="3" type="ORF">DGAL_LOCUS7040</name>
</gene>
<dbReference type="CDD" id="cd00117">
    <property type="entry name" value="TFP"/>
    <property type="match status" value="1"/>
</dbReference>
<evidence type="ECO:0000256" key="2">
    <source>
        <dbReference type="SAM" id="SignalP"/>
    </source>
</evidence>
<evidence type="ECO:0000256" key="1">
    <source>
        <dbReference type="SAM" id="Phobius"/>
    </source>
</evidence>
<accession>A0A8J2WEI1</accession>
<name>A0A8J2WEI1_9CRUS</name>
<keyword evidence="1" id="KW-1133">Transmembrane helix</keyword>
<dbReference type="Proteomes" id="UP000789390">
    <property type="component" value="Unassembled WGS sequence"/>
</dbReference>
<proteinExistence type="predicted"/>
<dbReference type="OrthoDB" id="6355595at2759"/>
<dbReference type="EMBL" id="CAKKLH010000133">
    <property type="protein sequence ID" value="CAH0104274.1"/>
    <property type="molecule type" value="Genomic_DNA"/>
</dbReference>
<keyword evidence="1" id="KW-0812">Transmembrane</keyword>
<feature type="signal peptide" evidence="2">
    <location>
        <begin position="1"/>
        <end position="26"/>
    </location>
</feature>
<keyword evidence="2" id="KW-0732">Signal</keyword>
<organism evidence="3 4">
    <name type="scientific">Daphnia galeata</name>
    <dbReference type="NCBI Taxonomy" id="27404"/>
    <lineage>
        <taxon>Eukaryota</taxon>
        <taxon>Metazoa</taxon>
        <taxon>Ecdysozoa</taxon>
        <taxon>Arthropoda</taxon>
        <taxon>Crustacea</taxon>
        <taxon>Branchiopoda</taxon>
        <taxon>Diplostraca</taxon>
        <taxon>Cladocera</taxon>
        <taxon>Anomopoda</taxon>
        <taxon>Daphniidae</taxon>
        <taxon>Daphnia</taxon>
    </lineage>
</organism>
<protein>
    <recommendedName>
        <fullName evidence="5">UPAR/Ly6 domain-containing protein</fullName>
    </recommendedName>
</protein>
<evidence type="ECO:0000313" key="3">
    <source>
        <dbReference type="EMBL" id="CAH0104274.1"/>
    </source>
</evidence>
<keyword evidence="4" id="KW-1185">Reference proteome</keyword>
<sequence length="171" mass="19050">MVLISKINQVFLIPILCVFLINRTNALNCYFCSSSSSIYNEDCQNGTPALRFGSCRSGYNYCIARYIEYADGSSNILRDCSISNEMPLFNATLSTGFQFHCDSNLCNSGYIGPASTPSTVPAEEFPNTFNPSSSASRGVLSWFHWSFGVAFYCLSSFIFFLDAYPNVLYHL</sequence>
<comment type="caution">
    <text evidence="3">The sequence shown here is derived from an EMBL/GenBank/DDBJ whole genome shotgun (WGS) entry which is preliminary data.</text>
</comment>